<dbReference type="GO" id="GO:0005768">
    <property type="term" value="C:endosome"/>
    <property type="evidence" value="ECO:0007669"/>
    <property type="project" value="TreeGrafter"/>
</dbReference>
<protein>
    <recommendedName>
        <fullName evidence="2">Probable vacuolar protein sorting-associated protein 16 homolog</fullName>
    </recommendedName>
</protein>
<dbReference type="HOGENOM" id="CLU_008909_1_0_1"/>
<dbReference type="Proteomes" id="UP000029665">
    <property type="component" value="Unassembled WGS sequence"/>
</dbReference>
<dbReference type="FunFam" id="1.10.150.780:FF:000001">
    <property type="entry name" value="Vacuolar protein sorting-associated protein 16 homolog"/>
    <property type="match status" value="1"/>
</dbReference>
<keyword evidence="2" id="KW-0813">Transport</keyword>
<proteinExistence type="inferred from homology"/>
<gene>
    <name evidence="5" type="ORF">BN946_scf184583.g15</name>
</gene>
<evidence type="ECO:0000256" key="2">
    <source>
        <dbReference type="PIRNR" id="PIRNR007949"/>
    </source>
</evidence>
<evidence type="ECO:0000259" key="3">
    <source>
        <dbReference type="Pfam" id="PF04840"/>
    </source>
</evidence>
<dbReference type="InterPro" id="IPR006926">
    <property type="entry name" value="Vps16_N"/>
</dbReference>
<comment type="similarity">
    <text evidence="1 2">Belongs to the VPS16 family.</text>
</comment>
<dbReference type="Gene3D" id="1.10.150.780">
    <property type="entry name" value="Vps16, C-terminal region"/>
    <property type="match status" value="1"/>
</dbReference>
<evidence type="ECO:0000313" key="6">
    <source>
        <dbReference type="Proteomes" id="UP000029665"/>
    </source>
</evidence>
<dbReference type="PANTHER" id="PTHR12811:SF0">
    <property type="entry name" value="VACUOLAR PROTEIN SORTING-ASSOCIATED PROTEIN 16 HOMOLOG"/>
    <property type="match status" value="1"/>
</dbReference>
<dbReference type="SUPFAM" id="SSF69322">
    <property type="entry name" value="Tricorn protease domain 2"/>
    <property type="match status" value="1"/>
</dbReference>
<dbReference type="GO" id="GO:0030897">
    <property type="term" value="C:HOPS complex"/>
    <property type="evidence" value="ECO:0007669"/>
    <property type="project" value="TreeGrafter"/>
</dbReference>
<keyword evidence="2" id="KW-0653">Protein transport</keyword>
<feature type="domain" description="Vps16 N-terminal" evidence="4">
    <location>
        <begin position="5"/>
        <end position="398"/>
    </location>
</feature>
<dbReference type="AlphaFoldDB" id="A0A060SQ52"/>
<comment type="function">
    <text evidence="2">Essential for vacuolar protein sorting. Required for vacuole biogenesis, stability and to maintain vacuole morphology.</text>
</comment>
<organism evidence="5 6">
    <name type="scientific">Pycnoporus cinnabarinus</name>
    <name type="common">Cinnabar-red polypore</name>
    <name type="synonym">Trametes cinnabarina</name>
    <dbReference type="NCBI Taxonomy" id="5643"/>
    <lineage>
        <taxon>Eukaryota</taxon>
        <taxon>Fungi</taxon>
        <taxon>Dikarya</taxon>
        <taxon>Basidiomycota</taxon>
        <taxon>Agaricomycotina</taxon>
        <taxon>Agaricomycetes</taxon>
        <taxon>Polyporales</taxon>
        <taxon>Polyporaceae</taxon>
        <taxon>Trametes</taxon>
    </lineage>
</organism>
<keyword evidence="6" id="KW-1185">Reference proteome</keyword>
<dbReference type="InterPro" id="IPR016534">
    <property type="entry name" value="VPS16"/>
</dbReference>
<dbReference type="OMA" id="WCGDDCL"/>
<dbReference type="STRING" id="5643.A0A060SQ52"/>
<dbReference type="GO" id="GO:0098588">
    <property type="term" value="C:bounding membrane of organelle"/>
    <property type="evidence" value="ECO:0007669"/>
    <property type="project" value="UniProtKB-ARBA"/>
</dbReference>
<dbReference type="Pfam" id="PF04841">
    <property type="entry name" value="Vps16_N"/>
    <property type="match status" value="1"/>
</dbReference>
<dbReference type="InterPro" id="IPR038132">
    <property type="entry name" value="Vps16_C_sf"/>
</dbReference>
<reference evidence="5" key="1">
    <citation type="submission" date="2014-01" db="EMBL/GenBank/DDBJ databases">
        <title>The genome of the white-rot fungus Pycnoporus cinnabarinus: a basidiomycete model with a versatile arsenal for lignocellulosic biomass breakdown.</title>
        <authorList>
            <person name="Levasseur A."/>
            <person name="Lomascolo A."/>
            <person name="Ruiz-Duenas F.J."/>
            <person name="Uzan E."/>
            <person name="Piumi F."/>
            <person name="Kues U."/>
            <person name="Ram A.F.J."/>
            <person name="Murat C."/>
            <person name="Haon M."/>
            <person name="Benoit I."/>
            <person name="Arfi Y."/>
            <person name="Chevret D."/>
            <person name="Drula E."/>
            <person name="Kwon M.J."/>
            <person name="Gouret P."/>
            <person name="Lesage-Meessen L."/>
            <person name="Lombard V."/>
            <person name="Mariette J."/>
            <person name="Noirot C."/>
            <person name="Park J."/>
            <person name="Patyshakuliyeva A."/>
            <person name="Wieneger R.A.B."/>
            <person name="Wosten H.A.B."/>
            <person name="Martin F."/>
            <person name="Coutinho P.M."/>
            <person name="de Vries R."/>
            <person name="Martinez A.T."/>
            <person name="Klopp C."/>
            <person name="Pontarotti P."/>
            <person name="Henrissat B."/>
            <person name="Record E."/>
        </authorList>
    </citation>
    <scope>NUCLEOTIDE SEQUENCE [LARGE SCALE GENOMIC DNA]</scope>
    <source>
        <strain evidence="5">BRFM137</strain>
    </source>
</reference>
<dbReference type="GO" id="GO:0003779">
    <property type="term" value="F:actin binding"/>
    <property type="evidence" value="ECO:0007669"/>
    <property type="project" value="TreeGrafter"/>
</dbReference>
<evidence type="ECO:0000259" key="4">
    <source>
        <dbReference type="Pfam" id="PF04841"/>
    </source>
</evidence>
<name>A0A060SQ52_PYCCI</name>
<dbReference type="PIRSF" id="PIRSF007949">
    <property type="entry name" value="VPS16"/>
    <property type="match status" value="1"/>
</dbReference>
<dbReference type="OrthoDB" id="1792at2759"/>
<dbReference type="PANTHER" id="PTHR12811">
    <property type="entry name" value="VACUOLAR PROTEIN SORTING VPS16"/>
    <property type="match status" value="1"/>
</dbReference>
<dbReference type="GO" id="GO:0006886">
    <property type="term" value="P:intracellular protein transport"/>
    <property type="evidence" value="ECO:0007669"/>
    <property type="project" value="InterPro"/>
</dbReference>
<accession>A0A060SQ52</accession>
<dbReference type="Pfam" id="PF04840">
    <property type="entry name" value="Vps16_C"/>
    <property type="match status" value="1"/>
</dbReference>
<comment type="caution">
    <text evidence="5">The sequence shown here is derived from an EMBL/GenBank/DDBJ whole genome shotgun (WGS) entry which is preliminary data.</text>
</comment>
<sequence length="828" mass="91992">MTEHPTLSWEAMQDGSVFYRRHQLYSIPGKLPGDLQDFIIAGCRYGGPIALMRNTSKLVALGSATPVFSKAQIQIYSPAGEGTLLFSWDKARIVRFGWTGDERLVVLNEEGVYRIYDLQGEYQQHSLGSDAGETGIIDARIHETGLVALTGSLTFLEPPQSWTVIPPDQTISRHVEVLLSVDATIYSVDNLESLDQRLSRGPFTHMAPSPNGKSLALLTFSGLLWVVSTDFQRSLAEFDTTSVVGAEGDVLQVEWCGNDAVLVTWSHLAVLVGPFGDTLQYFYTGSTFAVTEPDGVRMIGPDTCDFLQKAPASSVSVFRPGSTSPSAILFDAWENFSKRSPKADESIRSIRPELAAAVDECIDAAAREWDPFWQRKLLNAAKFGRAFLDLYDPSDFIHVGQALKVLNAVRYYEIGIPLSYAQYTQLSPSHLVSRLLARNLHLLALRISSYLSLAPDAVLKHWACAKILRSKPSATGTGKNAELDGDEALCRTIVEKFEKLGGGRVSYADIAKRAWEVGRTALATKLLDHETKASDQVPLLLTMQEDKLALLKAVESGDTDLVYHVLLHLQKRLSLGSFFRLIEEGGPKLALASRLLQVYAREQNRDMLRDFYYSDDRRVESAVLCLEDAARSSDPTAKIASVRAAQKFFSEDKDRSFEAKMMDESVRLLTLQQQLEKEADGKVAFFGLSVNETIRTCLINGMSKRADKIKSDFKVPDKRFWYVKLQALTAVRDFEGLEAFARSKRSPIGYEVFVKHLVEKGHPREAAAYVSRCDGPKRADLYVLCGDWNAAAKECKDRGDKAKLEQLRKSAPNSLIARELELVASSMK</sequence>
<dbReference type="GO" id="GO:0042144">
    <property type="term" value="P:vacuole fusion, non-autophagic"/>
    <property type="evidence" value="ECO:0007669"/>
    <property type="project" value="TreeGrafter"/>
</dbReference>
<dbReference type="InterPro" id="IPR006925">
    <property type="entry name" value="Vps16_C"/>
</dbReference>
<evidence type="ECO:0000256" key="1">
    <source>
        <dbReference type="ARBA" id="ARBA00009250"/>
    </source>
</evidence>
<feature type="domain" description="Vps16 C-terminal" evidence="3">
    <location>
        <begin position="505"/>
        <end position="812"/>
    </location>
</feature>
<dbReference type="GO" id="GO:0016197">
    <property type="term" value="P:endosomal transport"/>
    <property type="evidence" value="ECO:0007669"/>
    <property type="project" value="TreeGrafter"/>
</dbReference>
<dbReference type="EMBL" id="CCBP010000187">
    <property type="protein sequence ID" value="CDO74588.1"/>
    <property type="molecule type" value="Genomic_DNA"/>
</dbReference>
<evidence type="ECO:0000313" key="5">
    <source>
        <dbReference type="EMBL" id="CDO74588.1"/>
    </source>
</evidence>